<dbReference type="InterPro" id="IPR010335">
    <property type="entry name" value="Mesothelin"/>
</dbReference>
<dbReference type="PANTHER" id="PTHR23412">
    <property type="entry name" value="STEREOCILIN RELATED"/>
    <property type="match status" value="1"/>
</dbReference>
<comment type="subcellular location">
    <subcellularLocation>
        <location evidence="1">Membrane</location>
    </subcellularLocation>
</comment>
<evidence type="ECO:0008006" key="9">
    <source>
        <dbReference type="Google" id="ProtNLM"/>
    </source>
</evidence>
<evidence type="ECO:0000313" key="7">
    <source>
        <dbReference type="EMBL" id="PWA32548.1"/>
    </source>
</evidence>
<keyword evidence="8" id="KW-1185">Reference proteome</keyword>
<reference evidence="7 8" key="1">
    <citation type="journal article" date="2018" name="G3 (Bethesda)">
        <title>A High-Quality Reference Genome for the Invasive Mosquitofish Gambusia affinis Using a Chicago Library.</title>
        <authorList>
            <person name="Hoffberg S.L."/>
            <person name="Troendle N.J."/>
            <person name="Glenn T.C."/>
            <person name="Mahmud O."/>
            <person name="Louha S."/>
            <person name="Chalopin D."/>
            <person name="Bennetzen J.L."/>
            <person name="Mauricio R."/>
        </authorList>
    </citation>
    <scope>NUCLEOTIDE SEQUENCE [LARGE SCALE GENOMIC DNA]</scope>
    <source>
        <strain evidence="7">NE01/NJP1002.9</strain>
        <tissue evidence="7">Muscle</tissue>
    </source>
</reference>
<dbReference type="Pfam" id="PF06060">
    <property type="entry name" value="Mesothelin"/>
    <property type="match status" value="1"/>
</dbReference>
<accession>A0A315WTS6</accession>
<sequence>MARKAVTPVPETTQKTNLVKAHAGSVPPHRLTALRESIVHFGSNNQWMAFTFKINLTVANNTTREVGCRPMDFKLLDNMYNMKLLGDALIAFTFNEYNMWNRKLRSEKKKSGQPCSTTKDPIVLEPDATSRFLQCVGLPSTDTGKDHMQRLKVMLEATMDVYTFMKSSMTGVPVLSLEGALNFNPGADPLQNEALVQMWLEVKIKPLLGSITKHFLSCLSTKNFSCSTYQTVVRELSKYFSEMNPVRQKWIYTFFMYPFLSGERVAGCVNGNESSEEWLMKNFGAFRAMARMEDFTSLNMVFSGLEVLHLLSPAQKAELLLKPEVAGLDNGTLTLVFKSLLPGQQTTPSPGNSSVAPFGYSSPPSTLKEIANGFMTVFRPIGSFAHEFVSFTRQRDVSEIKSTTLTQFLLNWTLAELADVYEPPTVPDIPQLDVTNVEDWYQQVVLPLLRRFLPNDEDLMHQNITLAFHELYFLEHGGENEYDELQDVCSVTLDKSPCGLTDAVENVAHIMHCAAKSELTMTEASIMRLITELAERLQLLIKEFTTTNFAELASDIKEIFNENEPPTLTQHHLDDPEFIKLWYQIKLLPLLPDVNPDLLSCLSTKNFSCPVYQTLVAALGESMRQMDADMMYSHNIYRYFIYSFLNHNTTEPQCISSANQSAEWVKLNFGFFSSFASVIDFYQLNPGFSVLEALQVLTPKQLAEMLLLPLPDPTDKDTVMHAVFDFLLESPEDRKFTDVLHFVVQLAKEANPPCSVYQLIFERMYRALRVIPPDLEPVIWARIDDLMGIAPAGTSICRSINSSVLQSYLNNHTHVSCSFTLEEYACAQLEDFTAEQLASLMRCNLPGNGSHSRVLWKLLLTKLSSVLNPALDMLANTSVGMIPSAEAILDVIQEMRLSVLTDGELMNSSVIHVWFTERLSVFLPSASGRFLLCLTSRNLSCPSYQQILQVFVGHFEKMPFQQQLVVLKDFILRFLLNAHSGPGCLSSFNNSAQWLTDNLGPFSEFVIVSELIRLNPLFKPLEALHLLTPNQTAELLGLTRPENTDTVINTLFDYMTEAPEDRRFTKFLSALVMFSKTLNLSCSSYKTLFTRLDDAMATATSDVASAITYTKLALFKQLPSDPACSSNTVSSSDWMQKNLGGFSVFVSIQELQMLYPNFSPMEALPSLSVGQLVDLSTTPGLLTTPDQVAMVMKYVPDQMLAVFFDEFSVAIKGNEHTMSSAVRSAMLEVVFNRANLSHPSVEDSVVSEWLNNRLPPLVVSLIPSQVNPYFQILVGRNCSIEQQGVTLLNSTILTLTPDSQKEIYNHIVLALKALRCYGIGSFYRFVEDSFLGFQFPNLTTFLSLMPRDQKHLLVNSMPPSDLGNLLRRPGVVDNGAQLCDLYSSYVQTPVFLETVCNTPVGISNTSSGRCVQTQQPINSLQESLPVDVRRPTLPCVWPMALSSTRRSEVNAWFDRSLQNYLVFLSKSLISPDVTHNTSCLAFQKLVSVLGQYNYTAVDFVREDVFNTIRNYLQSATPRCYDPTNPELNSTAWFAEYIGPFMPFLTLEVLQTFGSDKTLQVFTVNPLNIALLNHSVLPQNLTNYYTALIYQQDSNFNPLLLPLLCRCVAPGMAFTQLTPGESMIMLQSLTIVCQNLNSQISAALTNNFGNNINSNTISALGNESTSMSMGQIKAIPPQQLVNALFTLSNVIDWNEGQAKSIIESLMTVMQINDSSSLFTLGTLVIGVPSRVFRKIHGSEILVASRNPSLVGHMMSAPKVVQQIFVTQILSVNSTSEAIIQNVPDEMATEIPRVFLQSFTAGSITKLNKMKWKRQQAELFFGEIAVESATAVLGSANNLSSSVLQGFTCTSVRTIEKVQVKNLVKACRRKGTNKVKLVESQLTCMFNRIRGEPDINSFDLFPPDVLLYYDYSLVPQSNCRLYFEQLSDADFSVFSSELSYKRTALFDNARNCLGITTTNLTRAQITVLGNMCCYLNASYILNSDEFILEKLKTCPDLSAAQAAAVETRLISGTTRYRLASTWTETTLRNLDIFPLYMSSGFYANFDKTTKRSFLRYYLKVLKTDGVSREKIGEMKAKIRQSIRSRAKRQTVTECTAGEITKVIIYDDTFPFDYDDINQFNSCLSAVVVRDNLEVITQKVDQQDYLKIVLSKLQEAYSTIIPEDQVQMLGPASRVASADQVNRWNITQVDTLASLMDTTNGTLDPSLVGKRLNVLCSSLPSARAIISKYLSVEGNKLDSVELNAIRGPNLCSLDIEVLGNISQQSLRNADALDVSNCTSDKLKVLFNITLQAFQTTTRSSVPLYPLIQPYLGGASSEFVKRLSASNINMDLQTFVNLDKSVVQSLLVREVATLLGDNLPDLKSFENTPIVRSWISSQLQSELNTLNIGITGGRADSSVTTSSTATTKITTTAVTTAKTTKGAGARIHGDVAGFTFFVFLALLVSSNQVGQVCLASFSLSTQNGMRQHPSTNLEEK</sequence>
<evidence type="ECO:0000256" key="6">
    <source>
        <dbReference type="ARBA" id="ARBA00023180"/>
    </source>
</evidence>
<comment type="caution">
    <text evidence="7">The sequence shown here is derived from an EMBL/GenBank/DDBJ whole genome shotgun (WGS) entry which is preliminary data.</text>
</comment>
<evidence type="ECO:0000256" key="2">
    <source>
        <dbReference type="ARBA" id="ARBA00011016"/>
    </source>
</evidence>
<name>A0A315WTS6_GAMAF</name>
<keyword evidence="3" id="KW-0732">Signal</keyword>
<dbReference type="EMBL" id="NHOQ01000160">
    <property type="protein sequence ID" value="PWA32548.1"/>
    <property type="molecule type" value="Genomic_DNA"/>
</dbReference>
<evidence type="ECO:0000256" key="1">
    <source>
        <dbReference type="ARBA" id="ARBA00004370"/>
    </source>
</evidence>
<dbReference type="GO" id="GO:0007160">
    <property type="term" value="P:cell-matrix adhesion"/>
    <property type="evidence" value="ECO:0007669"/>
    <property type="project" value="TreeGrafter"/>
</dbReference>
<dbReference type="InterPro" id="IPR026664">
    <property type="entry name" value="Stereocilin-rel"/>
</dbReference>
<keyword evidence="4" id="KW-0130">Cell adhesion</keyword>
<gene>
    <name evidence="7" type="ORF">CCH79_00015043</name>
</gene>
<dbReference type="GO" id="GO:0016020">
    <property type="term" value="C:membrane"/>
    <property type="evidence" value="ECO:0007669"/>
    <property type="project" value="UniProtKB-SubCell"/>
</dbReference>
<evidence type="ECO:0000313" key="8">
    <source>
        <dbReference type="Proteomes" id="UP000250572"/>
    </source>
</evidence>
<protein>
    <recommendedName>
        <fullName evidence="9">Mesothelin-like protein</fullName>
    </recommendedName>
</protein>
<dbReference type="GO" id="GO:0009986">
    <property type="term" value="C:cell surface"/>
    <property type="evidence" value="ECO:0007669"/>
    <property type="project" value="TreeGrafter"/>
</dbReference>
<keyword evidence="5" id="KW-0472">Membrane</keyword>
<feature type="non-terminal residue" evidence="7">
    <location>
        <position position="2472"/>
    </location>
</feature>
<evidence type="ECO:0000256" key="4">
    <source>
        <dbReference type="ARBA" id="ARBA00022889"/>
    </source>
</evidence>
<dbReference type="Proteomes" id="UP000250572">
    <property type="component" value="Unassembled WGS sequence"/>
</dbReference>
<dbReference type="PANTHER" id="PTHR23412:SF6">
    <property type="entry name" value="MESOTHELIN"/>
    <property type="match status" value="1"/>
</dbReference>
<proteinExistence type="inferred from homology"/>
<comment type="similarity">
    <text evidence="2">Belongs to the mesothelin family.</text>
</comment>
<organism evidence="7 8">
    <name type="scientific">Gambusia affinis</name>
    <name type="common">Western mosquitofish</name>
    <name type="synonym">Heterandria affinis</name>
    <dbReference type="NCBI Taxonomy" id="33528"/>
    <lineage>
        <taxon>Eukaryota</taxon>
        <taxon>Metazoa</taxon>
        <taxon>Chordata</taxon>
        <taxon>Craniata</taxon>
        <taxon>Vertebrata</taxon>
        <taxon>Euteleostomi</taxon>
        <taxon>Actinopterygii</taxon>
        <taxon>Neopterygii</taxon>
        <taxon>Teleostei</taxon>
        <taxon>Neoteleostei</taxon>
        <taxon>Acanthomorphata</taxon>
        <taxon>Ovalentaria</taxon>
        <taxon>Atherinomorphae</taxon>
        <taxon>Cyprinodontiformes</taxon>
        <taxon>Poeciliidae</taxon>
        <taxon>Poeciliinae</taxon>
        <taxon>Gambusia</taxon>
    </lineage>
</organism>
<keyword evidence="6" id="KW-0325">Glycoprotein</keyword>
<evidence type="ECO:0000256" key="3">
    <source>
        <dbReference type="ARBA" id="ARBA00022729"/>
    </source>
</evidence>
<evidence type="ECO:0000256" key="5">
    <source>
        <dbReference type="ARBA" id="ARBA00023136"/>
    </source>
</evidence>